<evidence type="ECO:0000313" key="4">
    <source>
        <dbReference type="Proteomes" id="UP001201701"/>
    </source>
</evidence>
<evidence type="ECO:0000256" key="1">
    <source>
        <dbReference type="SAM" id="Phobius"/>
    </source>
</evidence>
<protein>
    <submittedName>
        <fullName evidence="3">AMP-binding protein</fullName>
    </submittedName>
</protein>
<feature type="transmembrane region" description="Helical" evidence="1">
    <location>
        <begin position="595"/>
        <end position="614"/>
    </location>
</feature>
<dbReference type="Pfam" id="PF00501">
    <property type="entry name" value="AMP-binding"/>
    <property type="match status" value="1"/>
</dbReference>
<sequence>MRLTQRLVDHGERPALVFPGRAPISYAELGRRVGTLAREFGTQKKLVAVVAEPCEHAVISYLAALHGNHAVAMIPSCNSSALDDFIADFAPDIVCRRVDGRWRCTAQVVGPAAPMHPELALMLGTSGSTGKSQFVRLSATAVEANARAIAGYLGLTPQDRAALILPFHYSYGLSVLNSHLEAGAGIYFPKYGASDAGFAAEMREAACTNISGVPYSFEMLERRGFFDHDLPALRFMTAAGGRMPLALTETFRRRLEAKSGQLFLMYGQTEATARIAYVPPQSLAENPQSIGIAVPGGRLWLADRDGKPIERDNVEGELVYSGPNVMMGYASERADLARGFEIDALKTGDLAIRNEQGFYSIAGRSKRISKIAGLRVNHEAVERALEKAGMTATVIGDDERLLAILTGSPASDDDVLRVMMATSALPRPHLAVDRIAVLPRLPSGKIDYAALRLRLHRSGPVRGVMEAYRDAFYPRTVAPGDSFDGLGGDSLLYVQLSLAIERELGTLPAGWETMPVSALQRPAAVESGGQSVDSQLVLRALSILMIVVHHATTWPVPGGAAILVMLVGFGLARFQRRHLFAGDIRSFLRPLVANLALYVPIVIGFSMARGEVLWPSVLLVGNLGFTQPPHMLPYLYWFVEAYAQIMLLAALFFSVPSLRKLVVGNPLKSGLVLLAAAVAAKFLVPKVWNLGGVQIFTLPDVFYLAVVGWCLFFVDRAPARRIFLLGAAVLCAVLAWWGGNWVGSWIKYMLVLGAVAMLLFVPRLRLPGWLVRVILPISAASYHIYLFHRLIPDWLLPQPDPGAPQLGIAVIAIVIGIASGLAVFRLQQWLLRWLATEGLGRRSKAPAALTPAE</sequence>
<dbReference type="Gene3D" id="3.40.50.12780">
    <property type="entry name" value="N-terminal domain of ligase-like"/>
    <property type="match status" value="1"/>
</dbReference>
<feature type="transmembrane region" description="Helical" evidence="1">
    <location>
        <begin position="696"/>
        <end position="714"/>
    </location>
</feature>
<dbReference type="RefSeq" id="WP_239370781.1">
    <property type="nucleotide sequence ID" value="NZ_JAKREW010000086.1"/>
</dbReference>
<dbReference type="SUPFAM" id="SSF56801">
    <property type="entry name" value="Acetyl-CoA synthetase-like"/>
    <property type="match status" value="1"/>
</dbReference>
<dbReference type="PANTHER" id="PTHR43767:SF1">
    <property type="entry name" value="NONRIBOSOMAL PEPTIDE SYNTHASE PES1 (EUROFUNG)-RELATED"/>
    <property type="match status" value="1"/>
</dbReference>
<name>A0ABS9QPB1_9HYPH</name>
<comment type="caution">
    <text evidence="3">The sequence shown here is derived from an EMBL/GenBank/DDBJ whole genome shotgun (WGS) entry which is preliminary data.</text>
</comment>
<keyword evidence="1" id="KW-1133">Transmembrane helix</keyword>
<reference evidence="3 4" key="1">
    <citation type="submission" date="2022-02" db="EMBL/GenBank/DDBJ databases">
        <title>Draft genome sequence of Mezorhizobium retamae strain IRAMC:0171 isolated from Retama raetam nodules.</title>
        <authorList>
            <person name="Bengaied R."/>
            <person name="Sbissi I."/>
            <person name="Huber K."/>
            <person name="Ghodbane F."/>
            <person name="Nouioui I."/>
            <person name="Tarhouni M."/>
            <person name="Gtari M."/>
        </authorList>
    </citation>
    <scope>NUCLEOTIDE SEQUENCE [LARGE SCALE GENOMIC DNA]</scope>
    <source>
        <strain evidence="3 4">IRAMC:0171</strain>
    </source>
</reference>
<feature type="transmembrane region" description="Helical" evidence="1">
    <location>
        <begin position="721"/>
        <end position="739"/>
    </location>
</feature>
<evidence type="ECO:0000259" key="2">
    <source>
        <dbReference type="Pfam" id="PF00501"/>
    </source>
</evidence>
<feature type="transmembrane region" description="Helical" evidence="1">
    <location>
        <begin position="667"/>
        <end position="684"/>
    </location>
</feature>
<dbReference type="InterPro" id="IPR042099">
    <property type="entry name" value="ANL_N_sf"/>
</dbReference>
<dbReference type="Proteomes" id="UP001201701">
    <property type="component" value="Unassembled WGS sequence"/>
</dbReference>
<evidence type="ECO:0000313" key="3">
    <source>
        <dbReference type="EMBL" id="MCG7509298.1"/>
    </source>
</evidence>
<dbReference type="EMBL" id="JAKREW010000086">
    <property type="protein sequence ID" value="MCG7509298.1"/>
    <property type="molecule type" value="Genomic_DNA"/>
</dbReference>
<keyword evidence="1" id="KW-0812">Transmembrane</keyword>
<feature type="transmembrane region" description="Helical" evidence="1">
    <location>
        <begin position="634"/>
        <end position="655"/>
    </location>
</feature>
<feature type="transmembrane region" description="Helical" evidence="1">
    <location>
        <begin position="769"/>
        <end position="786"/>
    </location>
</feature>
<keyword evidence="4" id="KW-1185">Reference proteome</keyword>
<proteinExistence type="predicted"/>
<organism evidence="3 4">
    <name type="scientific">Mesorhizobium retamae</name>
    <dbReference type="NCBI Taxonomy" id="2912854"/>
    <lineage>
        <taxon>Bacteria</taxon>
        <taxon>Pseudomonadati</taxon>
        <taxon>Pseudomonadota</taxon>
        <taxon>Alphaproteobacteria</taxon>
        <taxon>Hyphomicrobiales</taxon>
        <taxon>Phyllobacteriaceae</taxon>
        <taxon>Mesorhizobium</taxon>
    </lineage>
</organism>
<dbReference type="PANTHER" id="PTHR43767">
    <property type="entry name" value="LONG-CHAIN-FATTY-ACID--COA LIGASE"/>
    <property type="match status" value="1"/>
</dbReference>
<gene>
    <name evidence="3" type="ORF">L4923_30120</name>
</gene>
<dbReference type="InterPro" id="IPR000873">
    <property type="entry name" value="AMP-dep_synth/lig_dom"/>
</dbReference>
<dbReference type="InterPro" id="IPR050237">
    <property type="entry name" value="ATP-dep_AMP-bd_enzyme"/>
</dbReference>
<feature type="transmembrane region" description="Helical" evidence="1">
    <location>
        <begin position="745"/>
        <end position="762"/>
    </location>
</feature>
<dbReference type="InterPro" id="IPR036736">
    <property type="entry name" value="ACP-like_sf"/>
</dbReference>
<feature type="transmembrane region" description="Helical" evidence="1">
    <location>
        <begin position="806"/>
        <end position="824"/>
    </location>
</feature>
<keyword evidence="1" id="KW-0472">Membrane</keyword>
<feature type="domain" description="AMP-dependent synthetase/ligase" evidence="2">
    <location>
        <begin position="115"/>
        <end position="329"/>
    </location>
</feature>
<accession>A0ABS9QPB1</accession>
<dbReference type="SUPFAM" id="SSF47336">
    <property type="entry name" value="ACP-like"/>
    <property type="match status" value="1"/>
</dbReference>
<feature type="transmembrane region" description="Helical" evidence="1">
    <location>
        <begin position="554"/>
        <end position="574"/>
    </location>
</feature>